<accession>A0AAE1NZW4</accession>
<evidence type="ECO:0000313" key="2">
    <source>
        <dbReference type="Proteomes" id="UP001292094"/>
    </source>
</evidence>
<sequence>MKIPLLSPRCWEGHHTPPLLPTPSLPTITSLLSTPSLTSTPPHSVTFPSCYHLTLVNITTTNTTITCTHHLHPPQSPSTPITIYTHYHLHPLPSTPTTIYTHYHYTTTITFPYPGSRH</sequence>
<evidence type="ECO:0000313" key="1">
    <source>
        <dbReference type="EMBL" id="KAK4298501.1"/>
    </source>
</evidence>
<dbReference type="EMBL" id="JAWZYT010003420">
    <property type="protein sequence ID" value="KAK4298501.1"/>
    <property type="molecule type" value="Genomic_DNA"/>
</dbReference>
<dbReference type="Proteomes" id="UP001292094">
    <property type="component" value="Unassembled WGS sequence"/>
</dbReference>
<dbReference type="AlphaFoldDB" id="A0AAE1NZW4"/>
<reference evidence="1" key="1">
    <citation type="submission" date="2023-11" db="EMBL/GenBank/DDBJ databases">
        <title>Genome assemblies of two species of porcelain crab, Petrolisthes cinctipes and Petrolisthes manimaculis (Anomura: Porcellanidae).</title>
        <authorList>
            <person name="Angst P."/>
        </authorList>
    </citation>
    <scope>NUCLEOTIDE SEQUENCE</scope>
    <source>
        <strain evidence="1">PB745_02</strain>
        <tissue evidence="1">Gill</tissue>
    </source>
</reference>
<organism evidence="1 2">
    <name type="scientific">Petrolisthes manimaculis</name>
    <dbReference type="NCBI Taxonomy" id="1843537"/>
    <lineage>
        <taxon>Eukaryota</taxon>
        <taxon>Metazoa</taxon>
        <taxon>Ecdysozoa</taxon>
        <taxon>Arthropoda</taxon>
        <taxon>Crustacea</taxon>
        <taxon>Multicrustacea</taxon>
        <taxon>Malacostraca</taxon>
        <taxon>Eumalacostraca</taxon>
        <taxon>Eucarida</taxon>
        <taxon>Decapoda</taxon>
        <taxon>Pleocyemata</taxon>
        <taxon>Anomura</taxon>
        <taxon>Galatheoidea</taxon>
        <taxon>Porcellanidae</taxon>
        <taxon>Petrolisthes</taxon>
    </lineage>
</organism>
<gene>
    <name evidence="1" type="ORF">Pmani_029157</name>
</gene>
<keyword evidence="2" id="KW-1185">Reference proteome</keyword>
<protein>
    <submittedName>
        <fullName evidence="1">Uncharacterized protein</fullName>
    </submittedName>
</protein>
<name>A0AAE1NZW4_9EUCA</name>
<proteinExistence type="predicted"/>
<comment type="caution">
    <text evidence="1">The sequence shown here is derived from an EMBL/GenBank/DDBJ whole genome shotgun (WGS) entry which is preliminary data.</text>
</comment>